<dbReference type="EMBL" id="JAKKOR010000009">
    <property type="protein sequence ID" value="MCF8589194.1"/>
    <property type="molecule type" value="Genomic_DNA"/>
</dbReference>
<dbReference type="Proteomes" id="UP001200110">
    <property type="component" value="Unassembled WGS sequence"/>
</dbReference>
<accession>A0ABS9IUG5</accession>
<gene>
    <name evidence="6" type="ORF">L5G33_12055</name>
</gene>
<organism evidence="6 7">
    <name type="scientific">Gordonia liuliyuniae</name>
    <dbReference type="NCBI Taxonomy" id="2911517"/>
    <lineage>
        <taxon>Bacteria</taxon>
        <taxon>Bacillati</taxon>
        <taxon>Actinomycetota</taxon>
        <taxon>Actinomycetes</taxon>
        <taxon>Mycobacteriales</taxon>
        <taxon>Gordoniaceae</taxon>
        <taxon>Gordonia</taxon>
    </lineage>
</organism>
<feature type="region of interest" description="Disordered" evidence="3">
    <location>
        <begin position="473"/>
        <end position="498"/>
    </location>
</feature>
<dbReference type="PANTHER" id="PTHR43201">
    <property type="entry name" value="ACYL-COA SYNTHETASE"/>
    <property type="match status" value="1"/>
</dbReference>
<comment type="similarity">
    <text evidence="1">Belongs to the ATP-dependent AMP-binding enzyme family.</text>
</comment>
<comment type="caution">
    <text evidence="6">The sequence shown here is derived from an EMBL/GenBank/DDBJ whole genome shotgun (WGS) entry which is preliminary data.</text>
</comment>
<keyword evidence="7" id="KW-1185">Reference proteome</keyword>
<reference evidence="6 7" key="1">
    <citation type="submission" date="2022-01" db="EMBL/GenBank/DDBJ databases">
        <authorList>
            <person name="Huang Y."/>
        </authorList>
    </citation>
    <scope>NUCLEOTIDE SEQUENCE [LARGE SCALE GENOMIC DNA]</scope>
    <source>
        <strain evidence="6 7">HY366</strain>
    </source>
</reference>
<dbReference type="Pfam" id="PF13193">
    <property type="entry name" value="AMP-binding_C"/>
    <property type="match status" value="1"/>
</dbReference>
<dbReference type="PROSITE" id="PS00455">
    <property type="entry name" value="AMP_BINDING"/>
    <property type="match status" value="1"/>
</dbReference>
<evidence type="ECO:0000313" key="6">
    <source>
        <dbReference type="EMBL" id="MCF8589194.1"/>
    </source>
</evidence>
<feature type="domain" description="AMP-binding enzyme C-terminal" evidence="5">
    <location>
        <begin position="398"/>
        <end position="473"/>
    </location>
</feature>
<protein>
    <submittedName>
        <fullName evidence="6">AMP-binding protein</fullName>
    </submittedName>
</protein>
<dbReference type="InterPro" id="IPR025110">
    <property type="entry name" value="AMP-bd_C"/>
</dbReference>
<evidence type="ECO:0000259" key="5">
    <source>
        <dbReference type="Pfam" id="PF13193"/>
    </source>
</evidence>
<feature type="domain" description="AMP-dependent synthetase/ligase" evidence="4">
    <location>
        <begin position="8"/>
        <end position="348"/>
    </location>
</feature>
<dbReference type="InterPro" id="IPR000873">
    <property type="entry name" value="AMP-dep_synth/lig_dom"/>
</dbReference>
<proteinExistence type="inferred from homology"/>
<evidence type="ECO:0000259" key="4">
    <source>
        <dbReference type="Pfam" id="PF00501"/>
    </source>
</evidence>
<dbReference type="InterPro" id="IPR020845">
    <property type="entry name" value="AMP-binding_CS"/>
</dbReference>
<dbReference type="Pfam" id="PF00501">
    <property type="entry name" value="AMP-binding"/>
    <property type="match status" value="1"/>
</dbReference>
<evidence type="ECO:0000256" key="3">
    <source>
        <dbReference type="SAM" id="MobiDB-lite"/>
    </source>
</evidence>
<dbReference type="InterPro" id="IPR042099">
    <property type="entry name" value="ANL_N_sf"/>
</dbReference>
<dbReference type="RefSeq" id="WP_236998432.1">
    <property type="nucleotide sequence ID" value="NZ_JAKKOR010000009.1"/>
</dbReference>
<keyword evidence="2" id="KW-0436">Ligase</keyword>
<name>A0ABS9IUG5_9ACTN</name>
<evidence type="ECO:0000313" key="7">
    <source>
        <dbReference type="Proteomes" id="UP001200110"/>
    </source>
</evidence>
<sequence length="498" mass="53076">MTTLAYFAWELAHRGDTPCVRDDHTALTYRQFADRVDAAAAHLQSIGVRRGDVVATILPNRVELLVCLMAAWRLGAAATPVNPAFTATEAGYQLDDADARIVVGRTPGGPIGDRIEIGPEELRTEPDTAWSAPEPPEPDDVALLIYTSGSTGSPKGVEQTHGNVAYMTTAVAEHMEVGADDHALLILPLFHSNAIFVSFLPMMAVGGRLSVTGTFSVRRFFTDVATLRPTYFSAVPTIYALLTSSPDITDADVDSLRFAICGAAPISKELLDAAESALGVTIVEGYGLTEGKCVSACNPRSDVRKLGTVGIPLPGQRIDVVDSTGAPVPTGESGEVVISGPNVMRGYLHRPDATAATVIDGRLHTGDIGVLDADGYLSIVDRIKDMIIRGGENVYPKEIEAAITTHPDVLECAVVGGPDPILGEVPIAFVVTYPNTTLHRDELAAHLRDIVTKAKRPTEIHLVDVLPRNPVGKIDKPSLRQQTRIPARTTPARLTSPA</sequence>
<dbReference type="InterPro" id="IPR045851">
    <property type="entry name" value="AMP-bd_C_sf"/>
</dbReference>
<dbReference type="Gene3D" id="3.40.50.12780">
    <property type="entry name" value="N-terminal domain of ligase-like"/>
    <property type="match status" value="1"/>
</dbReference>
<dbReference type="Gene3D" id="3.30.300.30">
    <property type="match status" value="1"/>
</dbReference>
<dbReference type="SUPFAM" id="SSF56801">
    <property type="entry name" value="Acetyl-CoA synthetase-like"/>
    <property type="match status" value="1"/>
</dbReference>
<dbReference type="PANTHER" id="PTHR43201:SF5">
    <property type="entry name" value="MEDIUM-CHAIN ACYL-COA LIGASE ACSF2, MITOCHONDRIAL"/>
    <property type="match status" value="1"/>
</dbReference>
<evidence type="ECO:0000256" key="1">
    <source>
        <dbReference type="ARBA" id="ARBA00006432"/>
    </source>
</evidence>
<evidence type="ECO:0000256" key="2">
    <source>
        <dbReference type="ARBA" id="ARBA00022598"/>
    </source>
</evidence>